<name>A0AAD1R1H2_PELCU</name>
<proteinExistence type="predicted"/>
<evidence type="ECO:0000313" key="1">
    <source>
        <dbReference type="EMBL" id="CAH2222010.1"/>
    </source>
</evidence>
<keyword evidence="2" id="KW-1185">Reference proteome</keyword>
<gene>
    <name evidence="1" type="ORF">PECUL_23A041649</name>
</gene>
<dbReference type="Proteomes" id="UP001295444">
    <property type="component" value="Chromosome 01"/>
</dbReference>
<dbReference type="AlphaFoldDB" id="A0AAD1R1H2"/>
<sequence length="81" mass="8784">MAAGRNNMGTNMADYADDCSEILDDFTSGAEIHHSPILTAPLQPHPQADTSPVTTTVRFLSHGDRSAVLQETEIQTPNVFE</sequence>
<feature type="non-terminal residue" evidence="1">
    <location>
        <position position="81"/>
    </location>
</feature>
<protein>
    <submittedName>
        <fullName evidence="1">Uncharacterized protein</fullName>
    </submittedName>
</protein>
<accession>A0AAD1R1H2</accession>
<dbReference type="EMBL" id="OW240912">
    <property type="protein sequence ID" value="CAH2222010.1"/>
    <property type="molecule type" value="Genomic_DNA"/>
</dbReference>
<organism evidence="1 2">
    <name type="scientific">Pelobates cultripes</name>
    <name type="common">Western spadefoot toad</name>
    <dbReference type="NCBI Taxonomy" id="61616"/>
    <lineage>
        <taxon>Eukaryota</taxon>
        <taxon>Metazoa</taxon>
        <taxon>Chordata</taxon>
        <taxon>Craniata</taxon>
        <taxon>Vertebrata</taxon>
        <taxon>Euteleostomi</taxon>
        <taxon>Amphibia</taxon>
        <taxon>Batrachia</taxon>
        <taxon>Anura</taxon>
        <taxon>Pelobatoidea</taxon>
        <taxon>Pelobatidae</taxon>
        <taxon>Pelobates</taxon>
    </lineage>
</organism>
<evidence type="ECO:0000313" key="2">
    <source>
        <dbReference type="Proteomes" id="UP001295444"/>
    </source>
</evidence>
<reference evidence="1" key="1">
    <citation type="submission" date="2022-03" db="EMBL/GenBank/DDBJ databases">
        <authorList>
            <person name="Alioto T."/>
            <person name="Alioto T."/>
            <person name="Gomez Garrido J."/>
        </authorList>
    </citation>
    <scope>NUCLEOTIDE SEQUENCE</scope>
</reference>